<accession>A0ABT9INR9</accession>
<evidence type="ECO:0000256" key="1">
    <source>
        <dbReference type="ARBA" id="ARBA00004196"/>
    </source>
</evidence>
<keyword evidence="4" id="KW-0732">Signal</keyword>
<dbReference type="RefSeq" id="WP_305996282.1">
    <property type="nucleotide sequence ID" value="NZ_JAVALS010000004.1"/>
</dbReference>
<dbReference type="Proteomes" id="UP001232725">
    <property type="component" value="Unassembled WGS sequence"/>
</dbReference>
<gene>
    <name evidence="6" type="ORF">Q9R02_08745</name>
</gene>
<dbReference type="SUPFAM" id="SSF53807">
    <property type="entry name" value="Helical backbone' metal receptor"/>
    <property type="match status" value="1"/>
</dbReference>
<dbReference type="PANTHER" id="PTHR30532:SF1">
    <property type="entry name" value="IRON(3+)-HYDROXAMATE-BINDING PROTEIN FHUD"/>
    <property type="match status" value="1"/>
</dbReference>
<comment type="caution">
    <text evidence="6">The sequence shown here is derived from an EMBL/GenBank/DDBJ whole genome shotgun (WGS) entry which is preliminary data.</text>
</comment>
<name>A0ABT9INR9_9MICC</name>
<comment type="subcellular location">
    <subcellularLocation>
        <location evidence="1">Cell envelope</location>
    </subcellularLocation>
</comment>
<dbReference type="Pfam" id="PF01497">
    <property type="entry name" value="Peripla_BP_2"/>
    <property type="match status" value="1"/>
</dbReference>
<keyword evidence="3" id="KW-0813">Transport</keyword>
<dbReference type="PANTHER" id="PTHR30532">
    <property type="entry name" value="IRON III DICITRATE-BINDING PERIPLASMIC PROTEIN"/>
    <property type="match status" value="1"/>
</dbReference>
<evidence type="ECO:0000256" key="3">
    <source>
        <dbReference type="ARBA" id="ARBA00022448"/>
    </source>
</evidence>
<organism evidence="6 7">
    <name type="scientific">Arthrobacter horti</name>
    <dbReference type="NCBI Taxonomy" id="3068273"/>
    <lineage>
        <taxon>Bacteria</taxon>
        <taxon>Bacillati</taxon>
        <taxon>Actinomycetota</taxon>
        <taxon>Actinomycetes</taxon>
        <taxon>Micrococcales</taxon>
        <taxon>Micrococcaceae</taxon>
        <taxon>Arthrobacter</taxon>
    </lineage>
</organism>
<dbReference type="EMBL" id="JAVALS010000004">
    <property type="protein sequence ID" value="MDP5227236.1"/>
    <property type="molecule type" value="Genomic_DNA"/>
</dbReference>
<protein>
    <submittedName>
        <fullName evidence="6">ABC transporter substrate-binding protein</fullName>
    </submittedName>
</protein>
<keyword evidence="7" id="KW-1185">Reference proteome</keyword>
<dbReference type="Gene3D" id="3.40.50.1980">
    <property type="entry name" value="Nitrogenase molybdenum iron protein domain"/>
    <property type="match status" value="2"/>
</dbReference>
<sequence length="300" mass="31490">MTVEHRFGTVTLTKPPVKVVTLGLQESEGVLLLGLAPTGRTDTDITDWYNAFLTSMQLPGSELPQLVSTGAGVPVDAIAKLQPDLVIAFETPVSQAAYDSLSKVAPVILPPKGLDLADWKATLTFFGQILGRTAIAQQQIAATEAALTNSAADYPELRKTSAMYVAASSIPGSDITVFAPDSAPSRFLASLGMKASPSAGIARSLPAALTKATQPANLLPRSRSNELSPDVLVVVVPGSDYGQYTANKAIQGMADFGTKNILYVTGPDAFSMDRASALALQWASRNIVPEIGRLAYAATK</sequence>
<reference evidence="6 7" key="1">
    <citation type="submission" date="2023-08" db="EMBL/GenBank/DDBJ databases">
        <title>Arthrobacter horti sp. nov., isolated from forest soil.</title>
        <authorList>
            <person name="Park M."/>
        </authorList>
    </citation>
    <scope>NUCLEOTIDE SEQUENCE [LARGE SCALE GENOMIC DNA]</scope>
    <source>
        <strain evidence="6 7">YJM1</strain>
    </source>
</reference>
<evidence type="ECO:0000256" key="2">
    <source>
        <dbReference type="ARBA" id="ARBA00008814"/>
    </source>
</evidence>
<dbReference type="PROSITE" id="PS50983">
    <property type="entry name" value="FE_B12_PBP"/>
    <property type="match status" value="1"/>
</dbReference>
<proteinExistence type="inferred from homology"/>
<dbReference type="InterPro" id="IPR002491">
    <property type="entry name" value="ABC_transptr_periplasmic_BD"/>
</dbReference>
<evidence type="ECO:0000259" key="5">
    <source>
        <dbReference type="PROSITE" id="PS50983"/>
    </source>
</evidence>
<evidence type="ECO:0000313" key="6">
    <source>
        <dbReference type="EMBL" id="MDP5227236.1"/>
    </source>
</evidence>
<evidence type="ECO:0000313" key="7">
    <source>
        <dbReference type="Proteomes" id="UP001232725"/>
    </source>
</evidence>
<dbReference type="InterPro" id="IPR051313">
    <property type="entry name" value="Bact_iron-sidero_bind"/>
</dbReference>
<feature type="domain" description="Fe/B12 periplasmic-binding" evidence="5">
    <location>
        <begin position="18"/>
        <end position="295"/>
    </location>
</feature>
<comment type="similarity">
    <text evidence="2">Belongs to the bacterial solute-binding protein 8 family.</text>
</comment>
<evidence type="ECO:0000256" key="4">
    <source>
        <dbReference type="ARBA" id="ARBA00022729"/>
    </source>
</evidence>